<dbReference type="EMBL" id="JAOPJF010000111">
    <property type="protein sequence ID" value="KAK1139327.1"/>
    <property type="molecule type" value="Genomic_DNA"/>
</dbReference>
<evidence type="ECO:0000313" key="1">
    <source>
        <dbReference type="EMBL" id="KAK1139327.1"/>
    </source>
</evidence>
<evidence type="ECO:0000313" key="2">
    <source>
        <dbReference type="Proteomes" id="UP001177260"/>
    </source>
</evidence>
<protein>
    <submittedName>
        <fullName evidence="1">Uncharacterized protein</fullName>
    </submittedName>
</protein>
<organism evidence="1 2">
    <name type="scientific">Aspergillus melleus</name>
    <dbReference type="NCBI Taxonomy" id="138277"/>
    <lineage>
        <taxon>Eukaryota</taxon>
        <taxon>Fungi</taxon>
        <taxon>Dikarya</taxon>
        <taxon>Ascomycota</taxon>
        <taxon>Pezizomycotina</taxon>
        <taxon>Eurotiomycetes</taxon>
        <taxon>Eurotiomycetidae</taxon>
        <taxon>Eurotiales</taxon>
        <taxon>Aspergillaceae</taxon>
        <taxon>Aspergillus</taxon>
        <taxon>Aspergillus subgen. Circumdati</taxon>
    </lineage>
</organism>
<keyword evidence="2" id="KW-1185">Reference proteome</keyword>
<reference evidence="1 2" key="1">
    <citation type="journal article" date="2023" name="ACS Omega">
        <title>Identification of the Neoaspergillic Acid Biosynthesis Gene Cluster by Establishing an In Vitro CRISPR-Ribonucleoprotein Genetic System in Aspergillus melleus.</title>
        <authorList>
            <person name="Yuan B."/>
            <person name="Grau M.F."/>
            <person name="Murata R.M."/>
            <person name="Torok T."/>
            <person name="Venkateswaran K."/>
            <person name="Stajich J.E."/>
            <person name="Wang C.C.C."/>
        </authorList>
    </citation>
    <scope>NUCLEOTIDE SEQUENCE [LARGE SCALE GENOMIC DNA]</scope>
    <source>
        <strain evidence="1 2">IMV 1140</strain>
    </source>
</reference>
<gene>
    <name evidence="1" type="ORF">N8T08_001098</name>
</gene>
<comment type="caution">
    <text evidence="1">The sequence shown here is derived from an EMBL/GenBank/DDBJ whole genome shotgun (WGS) entry which is preliminary data.</text>
</comment>
<name>A0ACC3APN9_9EURO</name>
<sequence length="149" mass="16248">MYHIAWYVGNAKQAASFYVTRMGFKHIAYRGPETGSRVIVSYVVSNGDADFVLTSPNCAPGFEWDDHVSEEDADLLDEIHDHLTKHGDGVKDVAFRINGDIKAVWKKAVGHGATSISPTILHKNGHGSITLATIGTYADTAHSLVNREP</sequence>
<proteinExistence type="predicted"/>
<dbReference type="Proteomes" id="UP001177260">
    <property type="component" value="Unassembled WGS sequence"/>
</dbReference>
<accession>A0ACC3APN9</accession>